<proteinExistence type="predicted"/>
<keyword evidence="6" id="KW-0342">GTP-binding</keyword>
<evidence type="ECO:0000256" key="5">
    <source>
        <dbReference type="ARBA" id="ARBA00022842"/>
    </source>
</evidence>
<dbReference type="GO" id="GO:0005525">
    <property type="term" value="F:GTP binding"/>
    <property type="evidence" value="ECO:0007669"/>
    <property type="project" value="UniProtKB-KW"/>
</dbReference>
<dbReference type="EMBL" id="FNZF01000003">
    <property type="protein sequence ID" value="SEJ53707.1"/>
    <property type="molecule type" value="Genomic_DNA"/>
</dbReference>
<dbReference type="CDD" id="cd02503">
    <property type="entry name" value="MobA"/>
    <property type="match status" value="1"/>
</dbReference>
<dbReference type="InterPro" id="IPR029044">
    <property type="entry name" value="Nucleotide-diphossugar_trans"/>
</dbReference>
<evidence type="ECO:0000259" key="8">
    <source>
        <dbReference type="Pfam" id="PF12804"/>
    </source>
</evidence>
<gene>
    <name evidence="9" type="ORF">SAMN04488127_2137</name>
</gene>
<keyword evidence="7" id="KW-0501">Molybdenum cofactor biosynthesis</keyword>
<evidence type="ECO:0000256" key="3">
    <source>
        <dbReference type="ARBA" id="ARBA00022723"/>
    </source>
</evidence>
<organism evidence="9 10">
    <name type="scientific">Bhargavaea ginsengi</name>
    <dbReference type="NCBI Taxonomy" id="426757"/>
    <lineage>
        <taxon>Bacteria</taxon>
        <taxon>Bacillati</taxon>
        <taxon>Bacillota</taxon>
        <taxon>Bacilli</taxon>
        <taxon>Bacillales</taxon>
        <taxon>Caryophanaceae</taxon>
        <taxon>Bhargavaea</taxon>
    </lineage>
</organism>
<evidence type="ECO:0000256" key="1">
    <source>
        <dbReference type="ARBA" id="ARBA00022490"/>
    </source>
</evidence>
<dbReference type="STRING" id="426757.SAMN04488127_2137"/>
<dbReference type="Pfam" id="PF12804">
    <property type="entry name" value="NTP_transf_3"/>
    <property type="match status" value="1"/>
</dbReference>
<dbReference type="PANTHER" id="PTHR19136:SF81">
    <property type="entry name" value="MOLYBDENUM COFACTOR GUANYLYLTRANSFERASE"/>
    <property type="match status" value="1"/>
</dbReference>
<reference evidence="10" key="1">
    <citation type="submission" date="2016-10" db="EMBL/GenBank/DDBJ databases">
        <authorList>
            <person name="Varghese N."/>
            <person name="Submissions S."/>
        </authorList>
    </citation>
    <scope>NUCLEOTIDE SEQUENCE [LARGE SCALE GENOMIC DNA]</scope>
    <source>
        <strain evidence="10">CGMCC 1.6763</strain>
    </source>
</reference>
<feature type="domain" description="MobA-like NTP transferase" evidence="8">
    <location>
        <begin position="4"/>
        <end position="159"/>
    </location>
</feature>
<dbReference type="Proteomes" id="UP000199200">
    <property type="component" value="Unassembled WGS sequence"/>
</dbReference>
<keyword evidence="10" id="KW-1185">Reference proteome</keyword>
<dbReference type="AlphaFoldDB" id="A0A1H6ZQ68"/>
<keyword evidence="2" id="KW-0808">Transferase</keyword>
<keyword evidence="5" id="KW-0460">Magnesium</keyword>
<dbReference type="OrthoDB" id="9788394at2"/>
<sequence length="186" mass="19863">MTTGIVLAGGQSRRFGSPKAFADYEGRLFWERAHEALLAGGCSGAIVSARPEHAGRFGGADVIMDLPEFSGAGPLAGICSAMKLRPADGFAVMPCDMPGIGPMEVRKLLTLADPDADVTAVRTKDHPIPLFSVWSGRLAGRIGEALLRGERGVMPFLASVETEWIDARELNPDLSVFRNVNTPNEQ</sequence>
<dbReference type="InterPro" id="IPR013482">
    <property type="entry name" value="Molybde_CF_guanTrfase"/>
</dbReference>
<dbReference type="SUPFAM" id="SSF53448">
    <property type="entry name" value="Nucleotide-diphospho-sugar transferases"/>
    <property type="match status" value="1"/>
</dbReference>
<keyword evidence="3" id="KW-0479">Metal-binding</keyword>
<dbReference type="PANTHER" id="PTHR19136">
    <property type="entry name" value="MOLYBDENUM COFACTOR GUANYLYLTRANSFERASE"/>
    <property type="match status" value="1"/>
</dbReference>
<protein>
    <submittedName>
        <fullName evidence="9">Molybdopterin-guanine dinucleotide biosynthesis protein A</fullName>
    </submittedName>
</protein>
<dbReference type="GO" id="GO:0006777">
    <property type="term" value="P:Mo-molybdopterin cofactor biosynthetic process"/>
    <property type="evidence" value="ECO:0007669"/>
    <property type="project" value="UniProtKB-KW"/>
</dbReference>
<dbReference type="RefSeq" id="WP_092053556.1">
    <property type="nucleotide sequence ID" value="NZ_FNZF01000003.1"/>
</dbReference>
<evidence type="ECO:0000256" key="6">
    <source>
        <dbReference type="ARBA" id="ARBA00023134"/>
    </source>
</evidence>
<accession>A0A1H6ZQ68</accession>
<evidence type="ECO:0000256" key="4">
    <source>
        <dbReference type="ARBA" id="ARBA00022741"/>
    </source>
</evidence>
<dbReference type="GO" id="GO:0016779">
    <property type="term" value="F:nucleotidyltransferase activity"/>
    <property type="evidence" value="ECO:0007669"/>
    <property type="project" value="TreeGrafter"/>
</dbReference>
<dbReference type="InterPro" id="IPR025877">
    <property type="entry name" value="MobA-like_NTP_Trfase"/>
</dbReference>
<evidence type="ECO:0000256" key="7">
    <source>
        <dbReference type="ARBA" id="ARBA00023150"/>
    </source>
</evidence>
<keyword evidence="1" id="KW-0963">Cytoplasm</keyword>
<evidence type="ECO:0000313" key="9">
    <source>
        <dbReference type="EMBL" id="SEJ53707.1"/>
    </source>
</evidence>
<dbReference type="Gene3D" id="3.90.550.10">
    <property type="entry name" value="Spore Coat Polysaccharide Biosynthesis Protein SpsA, Chain A"/>
    <property type="match status" value="1"/>
</dbReference>
<keyword evidence="4" id="KW-0547">Nucleotide-binding</keyword>
<name>A0A1H6ZQ68_9BACL</name>
<evidence type="ECO:0000256" key="2">
    <source>
        <dbReference type="ARBA" id="ARBA00022679"/>
    </source>
</evidence>
<evidence type="ECO:0000313" key="10">
    <source>
        <dbReference type="Proteomes" id="UP000199200"/>
    </source>
</evidence>
<dbReference type="GO" id="GO:0046872">
    <property type="term" value="F:metal ion binding"/>
    <property type="evidence" value="ECO:0007669"/>
    <property type="project" value="UniProtKB-KW"/>
</dbReference>